<dbReference type="Gene3D" id="3.30.930.10">
    <property type="entry name" value="Bira Bifunctional Protein, Domain 2"/>
    <property type="match status" value="1"/>
</dbReference>
<dbReference type="CDD" id="cd00673">
    <property type="entry name" value="AlaRS_core"/>
    <property type="match status" value="1"/>
</dbReference>
<feature type="binding site" evidence="11">
    <location>
        <position position="669"/>
    </location>
    <ligand>
        <name>Zn(2+)</name>
        <dbReference type="ChEBI" id="CHEBI:29105"/>
    </ligand>
</feature>
<keyword evidence="2 11" id="KW-0820">tRNA-binding</keyword>
<dbReference type="InterPro" id="IPR023033">
    <property type="entry name" value="Ala_tRNA_ligase_euk/bac"/>
</dbReference>
<dbReference type="InterPro" id="IPR009000">
    <property type="entry name" value="Transl_B-barrel_sf"/>
</dbReference>
<evidence type="ECO:0000313" key="14">
    <source>
        <dbReference type="EMBL" id="MFB5190004.1"/>
    </source>
</evidence>
<evidence type="ECO:0000256" key="7">
    <source>
        <dbReference type="ARBA" id="ARBA00022917"/>
    </source>
</evidence>
<dbReference type="InterPro" id="IPR012947">
    <property type="entry name" value="tRNA_SAD"/>
</dbReference>
<evidence type="ECO:0000256" key="1">
    <source>
        <dbReference type="ARBA" id="ARBA00008226"/>
    </source>
</evidence>
<dbReference type="PRINTS" id="PR00980">
    <property type="entry name" value="TRNASYNTHALA"/>
</dbReference>
<sequence>MKPLSGQQIRRLYKEFFAERGHSIFPSASLVPHDDPTLLWINAGMAPLKPYFDGREIPENPRIVSSQKCIRTNDIEEVGQTARHQTFFEMLGNFSFGDYFKQEAITWAWTFLTEVLELDGTRLSVTIHENDDEAFDIWHNRVGLPENRIYRGSEDNFWEIGEGPCGPCSEIFYDRGEQFGCGSSDCKPGCDCDRFLEIWNLVFTQYNKGADGEYTPLPKKNIDTGSGLERLASVLQDVPNNFETDLFRPIIDKTGDIAGRAYGDRSEDDVHFKIVADHLRTVAFAIGDGVLPGNEGRSYIIRRLLRRAVRSGRRLGIEKPFMYRLVDVVDEVMGADYPEVREKRDLIARVVKTEEERFHETLTEGEALLADRIVALKDKGESVISGADAFKLYDTYGFPIDLTIEIASESGFTVDREGFDKELEQQRERARAARHTSEGMSSQRGVLEAFTTPSTFVGYGQLTADAQIIGLVRDGDWIDGAGVDEEVQLILDTTPFYAESGGQVADKGELVGPTGRAHVLEVKKAPHGQTVHTVRVVDGTLHPNDTVRATVDASLRKDTIKNHTATHLLHKALREVLGTHVAQAGSLVEPDRLRFDFSHFGPLTDEELRDVEQRVNAAIWRDYEVAIDEMDIDAAKALGAMALFGEKYGQRVRVVQAGDYSIELCGGCHVERTGLIGQFLLVSETGIGSGTRRIEAVTGRHAYALVTEKQEVIDRAAGLLKATEANLVDRIQKALDDMKQLERELDSAKARLNHARVGELKDRVETIAGVPVTRAVLTDVDMDGLRQLADELRADKASYIVVLGSVHNERVQFVAAVSKDLQGRGFHAGQIVKAVAAVAGGGGGGRPDMAQAGAKDPDKLQAAIEKVEEIVMSVAGNSGV</sequence>
<comment type="cofactor">
    <cofactor evidence="11">
        <name>Zn(2+)</name>
        <dbReference type="ChEBI" id="CHEBI:29105"/>
    </cofactor>
    <text evidence="11">Binds 1 zinc ion per subunit.</text>
</comment>
<dbReference type="SUPFAM" id="SSF55681">
    <property type="entry name" value="Class II aaRS and biotin synthetases"/>
    <property type="match status" value="1"/>
</dbReference>
<dbReference type="InterPro" id="IPR018163">
    <property type="entry name" value="Thr/Ala-tRNA-synth_IIc_edit"/>
</dbReference>
<feature type="coiled-coil region" evidence="12">
    <location>
        <begin position="724"/>
        <end position="758"/>
    </location>
</feature>
<keyword evidence="6 11" id="KW-0694">RNA-binding</keyword>
<dbReference type="Gene3D" id="3.30.54.20">
    <property type="match status" value="1"/>
</dbReference>
<evidence type="ECO:0000256" key="10">
    <source>
        <dbReference type="ARBA" id="ARBA00048300"/>
    </source>
</evidence>
<dbReference type="Gene3D" id="3.30.980.10">
    <property type="entry name" value="Threonyl-trna Synthetase, Chain A, domain 2"/>
    <property type="match status" value="1"/>
</dbReference>
<dbReference type="SUPFAM" id="SSF101353">
    <property type="entry name" value="Putative anticodon-binding domain of alanyl-tRNA synthetase (AlaRS)"/>
    <property type="match status" value="1"/>
</dbReference>
<comment type="subcellular location">
    <subcellularLocation>
        <location evidence="11">Cytoplasm</location>
    </subcellularLocation>
</comment>
<comment type="domain">
    <text evidence="11">Consists of three domains; the N-terminal catalytic domain, the editing domain and the C-terminal C-Ala domain. The editing domain removes incorrectly charged amino acids, while the C-Ala domain, along with tRNA(Ala), serves as a bridge to cooperatively bring together the editing and aminoacylation centers thus stimulating deacylation of misacylated tRNAs.</text>
</comment>
<name>A0ABV5ACM9_9BACL</name>
<dbReference type="Pfam" id="PF07973">
    <property type="entry name" value="tRNA_SAD"/>
    <property type="match status" value="1"/>
</dbReference>
<keyword evidence="7 11" id="KW-0648">Protein biosynthesis</keyword>
<dbReference type="SUPFAM" id="SSF50447">
    <property type="entry name" value="Translation proteins"/>
    <property type="match status" value="1"/>
</dbReference>
<dbReference type="EC" id="6.1.1.7" evidence="11"/>
<dbReference type="Gene3D" id="2.40.30.130">
    <property type="match status" value="1"/>
</dbReference>
<dbReference type="Proteomes" id="UP001579974">
    <property type="component" value="Unassembled WGS sequence"/>
</dbReference>
<dbReference type="EMBL" id="JBDXSU010000004">
    <property type="protein sequence ID" value="MFB5190004.1"/>
    <property type="molecule type" value="Genomic_DNA"/>
</dbReference>
<feature type="domain" description="Alanyl-transfer RNA synthetases family profile" evidence="13">
    <location>
        <begin position="4"/>
        <end position="708"/>
    </location>
</feature>
<dbReference type="HAMAP" id="MF_00036_B">
    <property type="entry name" value="Ala_tRNA_synth_B"/>
    <property type="match status" value="1"/>
</dbReference>
<keyword evidence="3 11" id="KW-0436">Ligase</keyword>
<evidence type="ECO:0000256" key="9">
    <source>
        <dbReference type="ARBA" id="ARBA00024779"/>
    </source>
</evidence>
<gene>
    <name evidence="11 14" type="primary">alaS</name>
    <name evidence="14" type="ORF">KKP3000_003396</name>
</gene>
<keyword evidence="8 11" id="KW-0030">Aminoacyl-tRNA synthetase</keyword>
<feature type="binding site" evidence="11">
    <location>
        <position position="665"/>
    </location>
    <ligand>
        <name>Zn(2+)</name>
        <dbReference type="ChEBI" id="CHEBI:29105"/>
    </ligand>
</feature>
<keyword evidence="4 11" id="KW-0547">Nucleotide-binding</keyword>
<comment type="similarity">
    <text evidence="1 11">Belongs to the class-II aminoacyl-tRNA synthetase family.</text>
</comment>
<dbReference type="SMART" id="SM00863">
    <property type="entry name" value="tRNA_SAD"/>
    <property type="match status" value="1"/>
</dbReference>
<evidence type="ECO:0000313" key="15">
    <source>
        <dbReference type="Proteomes" id="UP001579974"/>
    </source>
</evidence>
<dbReference type="InterPro" id="IPR018162">
    <property type="entry name" value="Ala-tRNA-ligase_IIc_anticod-bd"/>
</dbReference>
<feature type="binding site" evidence="11">
    <location>
        <position position="563"/>
    </location>
    <ligand>
        <name>Zn(2+)</name>
        <dbReference type="ChEBI" id="CHEBI:29105"/>
    </ligand>
</feature>
<keyword evidence="5 11" id="KW-0067">ATP-binding</keyword>
<dbReference type="RefSeq" id="WP_275476205.1">
    <property type="nucleotide sequence ID" value="NZ_CP162940.1"/>
</dbReference>
<dbReference type="InterPro" id="IPR045864">
    <property type="entry name" value="aa-tRNA-synth_II/BPL/LPL"/>
</dbReference>
<evidence type="ECO:0000256" key="8">
    <source>
        <dbReference type="ARBA" id="ARBA00023146"/>
    </source>
</evidence>
<dbReference type="InterPro" id="IPR002318">
    <property type="entry name" value="Ala-tRNA-lgiase_IIc"/>
</dbReference>
<dbReference type="InterPro" id="IPR003156">
    <property type="entry name" value="DHHA1_dom"/>
</dbReference>
<keyword evidence="11" id="KW-0862">Zinc</keyword>
<evidence type="ECO:0000256" key="3">
    <source>
        <dbReference type="ARBA" id="ARBA00022598"/>
    </source>
</evidence>
<keyword evidence="11" id="KW-0479">Metal-binding</keyword>
<evidence type="ECO:0000256" key="4">
    <source>
        <dbReference type="ARBA" id="ARBA00022741"/>
    </source>
</evidence>
<proteinExistence type="inferred from homology"/>
<dbReference type="PANTHER" id="PTHR11777">
    <property type="entry name" value="ALANYL-TRNA SYNTHETASE"/>
    <property type="match status" value="1"/>
</dbReference>
<evidence type="ECO:0000256" key="11">
    <source>
        <dbReference type="HAMAP-Rule" id="MF_00036"/>
    </source>
</evidence>
<dbReference type="InterPro" id="IPR018165">
    <property type="entry name" value="Ala-tRNA-synth_IIc_core"/>
</dbReference>
<dbReference type="InterPro" id="IPR050058">
    <property type="entry name" value="Ala-tRNA_ligase"/>
</dbReference>
<protein>
    <recommendedName>
        <fullName evidence="11">Alanine--tRNA ligase</fullName>
        <ecNumber evidence="11">6.1.1.7</ecNumber>
    </recommendedName>
    <alternativeName>
        <fullName evidence="11">Alanyl-tRNA synthetase</fullName>
        <shortName evidence="11">AlaRS</shortName>
    </alternativeName>
</protein>
<evidence type="ECO:0000256" key="12">
    <source>
        <dbReference type="SAM" id="Coils"/>
    </source>
</evidence>
<keyword evidence="12" id="KW-0175">Coiled coil</keyword>
<comment type="function">
    <text evidence="9 11">Catalyzes the attachment of alanine to tRNA(Ala) in a two-step reaction: alanine is first activated by ATP to form Ala-AMP and then transferred to the acceptor end of tRNA(Ala). Also edits incorrectly charged Ser-tRNA(Ala) and Gly-tRNA(Ala) via its editing domain.</text>
</comment>
<feature type="binding site" evidence="11">
    <location>
        <position position="567"/>
    </location>
    <ligand>
        <name>Zn(2+)</name>
        <dbReference type="ChEBI" id="CHEBI:29105"/>
    </ligand>
</feature>
<comment type="caution">
    <text evidence="14">The sequence shown here is derived from an EMBL/GenBank/DDBJ whole genome shotgun (WGS) entry which is preliminary data.</text>
</comment>
<dbReference type="InterPro" id="IPR018164">
    <property type="entry name" value="Ala-tRNA-synth_IIc_N"/>
</dbReference>
<dbReference type="Gene3D" id="3.10.310.40">
    <property type="match status" value="1"/>
</dbReference>
<organism evidence="14 15">
    <name type="scientific">Alicyclobacillus fastidiosus</name>
    <dbReference type="NCBI Taxonomy" id="392011"/>
    <lineage>
        <taxon>Bacteria</taxon>
        <taxon>Bacillati</taxon>
        <taxon>Bacillota</taxon>
        <taxon>Bacilli</taxon>
        <taxon>Bacillales</taxon>
        <taxon>Alicyclobacillaceae</taxon>
        <taxon>Alicyclobacillus</taxon>
    </lineage>
</organism>
<keyword evidence="15" id="KW-1185">Reference proteome</keyword>
<reference evidence="14 15" key="1">
    <citation type="journal article" date="2024" name="Int. J. Mol. Sci.">
        <title>Exploration of Alicyclobacillus spp. Genome in Search of Antibiotic Resistance.</title>
        <authorList>
            <person name="Bucka-Kolendo J."/>
            <person name="Kiousi D.E."/>
            <person name="Dekowska A."/>
            <person name="Mikolajczuk-Szczyrba A."/>
            <person name="Karadedos D.M."/>
            <person name="Michael P."/>
            <person name="Galanis A."/>
            <person name="Sokolowska B."/>
        </authorList>
    </citation>
    <scope>NUCLEOTIDE SEQUENCE [LARGE SCALE GENOMIC DNA]</scope>
    <source>
        <strain evidence="14 15">KKP 3000</strain>
    </source>
</reference>
<keyword evidence="11" id="KW-0963">Cytoplasm</keyword>
<evidence type="ECO:0000259" key="13">
    <source>
        <dbReference type="PROSITE" id="PS50860"/>
    </source>
</evidence>
<evidence type="ECO:0000256" key="5">
    <source>
        <dbReference type="ARBA" id="ARBA00022840"/>
    </source>
</evidence>
<evidence type="ECO:0000256" key="2">
    <source>
        <dbReference type="ARBA" id="ARBA00022555"/>
    </source>
</evidence>
<dbReference type="NCBIfam" id="TIGR00344">
    <property type="entry name" value="alaS"/>
    <property type="match status" value="1"/>
</dbReference>
<dbReference type="PANTHER" id="PTHR11777:SF9">
    <property type="entry name" value="ALANINE--TRNA LIGASE, CYTOPLASMIC"/>
    <property type="match status" value="1"/>
</dbReference>
<comment type="catalytic activity">
    <reaction evidence="10 11">
        <text>tRNA(Ala) + L-alanine + ATP = L-alanyl-tRNA(Ala) + AMP + diphosphate</text>
        <dbReference type="Rhea" id="RHEA:12540"/>
        <dbReference type="Rhea" id="RHEA-COMP:9657"/>
        <dbReference type="Rhea" id="RHEA-COMP:9923"/>
        <dbReference type="ChEBI" id="CHEBI:30616"/>
        <dbReference type="ChEBI" id="CHEBI:33019"/>
        <dbReference type="ChEBI" id="CHEBI:57972"/>
        <dbReference type="ChEBI" id="CHEBI:78442"/>
        <dbReference type="ChEBI" id="CHEBI:78497"/>
        <dbReference type="ChEBI" id="CHEBI:456215"/>
        <dbReference type="EC" id="6.1.1.7"/>
    </reaction>
</comment>
<dbReference type="GO" id="GO:0004813">
    <property type="term" value="F:alanine-tRNA ligase activity"/>
    <property type="evidence" value="ECO:0007669"/>
    <property type="project" value="UniProtKB-EC"/>
</dbReference>
<dbReference type="SUPFAM" id="SSF55186">
    <property type="entry name" value="ThrRS/AlaRS common domain"/>
    <property type="match status" value="1"/>
</dbReference>
<dbReference type="Pfam" id="PF01411">
    <property type="entry name" value="tRNA-synt_2c"/>
    <property type="match status" value="1"/>
</dbReference>
<dbReference type="Gene3D" id="6.10.250.550">
    <property type="match status" value="1"/>
</dbReference>
<dbReference type="Pfam" id="PF02272">
    <property type="entry name" value="DHHA1"/>
    <property type="match status" value="1"/>
</dbReference>
<dbReference type="PROSITE" id="PS50860">
    <property type="entry name" value="AA_TRNA_LIGASE_II_ALA"/>
    <property type="match status" value="1"/>
</dbReference>
<accession>A0ABV5ACM9</accession>
<evidence type="ECO:0000256" key="6">
    <source>
        <dbReference type="ARBA" id="ARBA00022884"/>
    </source>
</evidence>